<gene>
    <name evidence="1" type="ORF">QAD02_018525</name>
</gene>
<dbReference type="Proteomes" id="UP001239111">
    <property type="component" value="Chromosome 1"/>
</dbReference>
<organism evidence="1 2">
    <name type="scientific">Eretmocerus hayati</name>
    <dbReference type="NCBI Taxonomy" id="131215"/>
    <lineage>
        <taxon>Eukaryota</taxon>
        <taxon>Metazoa</taxon>
        <taxon>Ecdysozoa</taxon>
        <taxon>Arthropoda</taxon>
        <taxon>Hexapoda</taxon>
        <taxon>Insecta</taxon>
        <taxon>Pterygota</taxon>
        <taxon>Neoptera</taxon>
        <taxon>Endopterygota</taxon>
        <taxon>Hymenoptera</taxon>
        <taxon>Apocrita</taxon>
        <taxon>Proctotrupomorpha</taxon>
        <taxon>Chalcidoidea</taxon>
        <taxon>Aphelinidae</taxon>
        <taxon>Aphelininae</taxon>
        <taxon>Eretmocerus</taxon>
    </lineage>
</organism>
<keyword evidence="2" id="KW-1185">Reference proteome</keyword>
<reference evidence="1" key="1">
    <citation type="submission" date="2023-04" db="EMBL/GenBank/DDBJ databases">
        <title>A chromosome-level genome assembly of the parasitoid wasp Eretmocerus hayati.</title>
        <authorList>
            <person name="Zhong Y."/>
            <person name="Liu S."/>
            <person name="Liu Y."/>
        </authorList>
    </citation>
    <scope>NUCLEOTIDE SEQUENCE</scope>
    <source>
        <strain evidence="1">ZJU_SS_LIU_2023</strain>
    </source>
</reference>
<evidence type="ECO:0000313" key="2">
    <source>
        <dbReference type="Proteomes" id="UP001239111"/>
    </source>
</evidence>
<sequence>MLMWKKKKTDTDDANVNFYNDRRWVANAVAMPNVSPLNIGLGNRDFDLLHDLKAAHHQYPEVRNNPDFIGKHRQRLGGEFEHAATSNKSSTMARKKFSLWMQHSSYRPLV</sequence>
<accession>A0ACC2PGY7</accession>
<proteinExistence type="predicted"/>
<dbReference type="EMBL" id="CM056741">
    <property type="protein sequence ID" value="KAJ8682733.1"/>
    <property type="molecule type" value="Genomic_DNA"/>
</dbReference>
<comment type="caution">
    <text evidence="1">The sequence shown here is derived from an EMBL/GenBank/DDBJ whole genome shotgun (WGS) entry which is preliminary data.</text>
</comment>
<name>A0ACC2PGY7_9HYME</name>
<protein>
    <submittedName>
        <fullName evidence="1">Uncharacterized protein</fullName>
    </submittedName>
</protein>
<evidence type="ECO:0000313" key="1">
    <source>
        <dbReference type="EMBL" id="KAJ8682733.1"/>
    </source>
</evidence>